<organism evidence="2 3">
    <name type="scientific">Pseudosulfitobacter koreensis</name>
    <dbReference type="NCBI Taxonomy" id="2968472"/>
    <lineage>
        <taxon>Bacteria</taxon>
        <taxon>Pseudomonadati</taxon>
        <taxon>Pseudomonadota</taxon>
        <taxon>Alphaproteobacteria</taxon>
        <taxon>Rhodobacterales</taxon>
        <taxon>Roseobacteraceae</taxon>
        <taxon>Pseudosulfitobacter</taxon>
    </lineage>
</organism>
<evidence type="ECO:0000256" key="1">
    <source>
        <dbReference type="SAM" id="Phobius"/>
    </source>
</evidence>
<keyword evidence="1" id="KW-0812">Transmembrane</keyword>
<feature type="transmembrane region" description="Helical" evidence="1">
    <location>
        <begin position="103"/>
        <end position="136"/>
    </location>
</feature>
<comment type="caution">
    <text evidence="2">The sequence shown here is derived from an EMBL/GenBank/DDBJ whole genome shotgun (WGS) entry which is preliminary data.</text>
</comment>
<keyword evidence="1" id="KW-1133">Transmembrane helix</keyword>
<proteinExistence type="predicted"/>
<name>A0ABT1Z0G1_9RHOB</name>
<protein>
    <submittedName>
        <fullName evidence="2">TrgA family protein</fullName>
    </submittedName>
</protein>
<dbReference type="Proteomes" id="UP001165396">
    <property type="component" value="Unassembled WGS sequence"/>
</dbReference>
<keyword evidence="1" id="KW-0472">Membrane</keyword>
<reference evidence="2" key="1">
    <citation type="submission" date="2022-07" db="EMBL/GenBank/DDBJ databases">
        <title>Pseudosulfitobacter sp. strain AP-MA-4, whole genome sequence.</title>
        <authorList>
            <person name="Jiang Y."/>
        </authorList>
    </citation>
    <scope>NUCLEOTIDE SEQUENCE</scope>
    <source>
        <strain evidence="2">AP-MA-4</strain>
    </source>
</reference>
<feature type="transmembrane region" description="Helical" evidence="1">
    <location>
        <begin position="64"/>
        <end position="83"/>
    </location>
</feature>
<accession>A0ABT1Z0G1</accession>
<dbReference type="NCBIfam" id="NF033773">
    <property type="entry name" value="tellur_TrgA"/>
    <property type="match status" value="1"/>
</dbReference>
<evidence type="ECO:0000313" key="3">
    <source>
        <dbReference type="Proteomes" id="UP001165396"/>
    </source>
</evidence>
<dbReference type="InterPro" id="IPR047784">
    <property type="entry name" value="TrgA"/>
</dbReference>
<gene>
    <name evidence="2" type="ORF">NTA49_08735</name>
</gene>
<sequence>MPDAARLVAALSMALLAFIVSAQIVPLMPESTDFGYFYPVNIVLAALVGWLVMGRRAGRGVTSAVNNGLTGMLVFVLWGLFIQGCNEMIRLAMRNRYDDPFEAIVAIFEIGAEYGLIMLVPLVIGTLIAGGVLAGLATEVAWRKWR</sequence>
<dbReference type="RefSeq" id="WP_258294331.1">
    <property type="nucleotide sequence ID" value="NZ_JANKJG010000005.1"/>
</dbReference>
<dbReference type="EMBL" id="JANKJG010000005">
    <property type="protein sequence ID" value="MCR8826621.1"/>
    <property type="molecule type" value="Genomic_DNA"/>
</dbReference>
<feature type="transmembrane region" description="Helical" evidence="1">
    <location>
        <begin position="32"/>
        <end position="52"/>
    </location>
</feature>
<evidence type="ECO:0000313" key="2">
    <source>
        <dbReference type="EMBL" id="MCR8826621.1"/>
    </source>
</evidence>
<keyword evidence="3" id="KW-1185">Reference proteome</keyword>